<evidence type="ECO:0008006" key="2">
    <source>
        <dbReference type="Google" id="ProtNLM"/>
    </source>
</evidence>
<dbReference type="RefSeq" id="WP_347922735.1">
    <property type="nucleotide sequence ID" value="NZ_CP157199.1"/>
</dbReference>
<organism evidence="1">
    <name type="scientific">Pontimicrobium sp. SW4</name>
    <dbReference type="NCBI Taxonomy" id="3153519"/>
    <lineage>
        <taxon>Bacteria</taxon>
        <taxon>Pseudomonadati</taxon>
        <taxon>Bacteroidota</taxon>
        <taxon>Flavobacteriia</taxon>
        <taxon>Flavobacteriales</taxon>
        <taxon>Flavobacteriaceae</taxon>
        <taxon>Pontimicrobium</taxon>
    </lineage>
</organism>
<dbReference type="InterPro" id="IPR058512">
    <property type="entry name" value="DUF8199"/>
</dbReference>
<gene>
    <name evidence="1" type="ORF">ABGB03_11620</name>
</gene>
<dbReference type="AlphaFoldDB" id="A0AAU7BQR6"/>
<proteinExistence type="predicted"/>
<dbReference type="InterPro" id="IPR058060">
    <property type="entry name" value="HYC_CC_PP"/>
</dbReference>
<reference evidence="1" key="1">
    <citation type="submission" date="2024-05" db="EMBL/GenBank/DDBJ databases">
        <title>Pontimicrobium maritimus sp. nov., isolated form sea water.</title>
        <authorList>
            <person name="Muhammad N."/>
            <person name="Vuong T.Q."/>
            <person name="Han H.L."/>
            <person name="Kim S.-G."/>
        </authorList>
    </citation>
    <scope>NUCLEOTIDE SEQUENCE</scope>
    <source>
        <strain evidence="1">SW4</strain>
    </source>
</reference>
<sequence length="137" mass="15800">MKSMLHKILSITMAFVVLFSTMSFTVNKHYCGNTLVDTSLFREAKSCGMEMQNNLSKDCSIIKKNCCSNEQIVIEGQDNLKLDFSKIDFQEKIFLTSFVYTYISLFEGITKESIHFKEYSPPLIVKDIHTLDEVYLI</sequence>
<dbReference type="EMBL" id="CP157199">
    <property type="protein sequence ID" value="XBG60504.1"/>
    <property type="molecule type" value="Genomic_DNA"/>
</dbReference>
<name>A0AAU7BQR6_9FLAO</name>
<accession>A0AAU7BQR6</accession>
<dbReference type="NCBIfam" id="NF047658">
    <property type="entry name" value="HYC_CC_PP"/>
    <property type="match status" value="1"/>
</dbReference>
<evidence type="ECO:0000313" key="1">
    <source>
        <dbReference type="EMBL" id="XBG60504.1"/>
    </source>
</evidence>
<dbReference type="Pfam" id="PF26622">
    <property type="entry name" value="DUF8199"/>
    <property type="match status" value="1"/>
</dbReference>
<protein>
    <recommendedName>
        <fullName evidence="2">Secreted protein</fullName>
    </recommendedName>
</protein>